<feature type="compositionally biased region" description="Basic residues" evidence="1">
    <location>
        <begin position="52"/>
        <end position="61"/>
    </location>
</feature>
<evidence type="ECO:0000256" key="1">
    <source>
        <dbReference type="SAM" id="MobiDB-lite"/>
    </source>
</evidence>
<proteinExistence type="predicted"/>
<reference evidence="2 3" key="1">
    <citation type="submission" date="2017-09" db="EMBL/GenBank/DDBJ databases">
        <authorList>
            <person name="Ehlers B."/>
            <person name="Leendertz F.H."/>
        </authorList>
    </citation>
    <scope>NUCLEOTIDE SEQUENCE [LARGE SCALE GENOMIC DNA]</scope>
    <source>
        <strain evidence="2 3">DJ-1</strain>
    </source>
</reference>
<dbReference type="EMBL" id="NTME01000005">
    <property type="protein sequence ID" value="PBJ96501.1"/>
    <property type="molecule type" value="Genomic_DNA"/>
</dbReference>
<feature type="region of interest" description="Disordered" evidence="1">
    <location>
        <begin position="52"/>
        <end position="73"/>
    </location>
</feature>
<sequence length="73" mass="7853">MVSTILANLEGCQERVLAGRLRLFFCGSGLVSRKGCAAAPAIHAAKLKSRGRFAPLSRHKAAPTENRPRRSHG</sequence>
<accession>A0A2A3M9M5</accession>
<gene>
    <name evidence="2" type="ORF">CMV24_07190</name>
</gene>
<dbReference type="AlphaFoldDB" id="A0A2A3M9M5"/>
<evidence type="ECO:0000313" key="3">
    <source>
        <dbReference type="Proteomes" id="UP000218102"/>
    </source>
</evidence>
<organism evidence="2 3">
    <name type="scientific">Pseudomonas plecoglossicida</name>
    <dbReference type="NCBI Taxonomy" id="70775"/>
    <lineage>
        <taxon>Bacteria</taxon>
        <taxon>Pseudomonadati</taxon>
        <taxon>Pseudomonadota</taxon>
        <taxon>Gammaproteobacteria</taxon>
        <taxon>Pseudomonadales</taxon>
        <taxon>Pseudomonadaceae</taxon>
        <taxon>Pseudomonas</taxon>
    </lineage>
</organism>
<name>A0A2A3M9M5_PSEDL</name>
<evidence type="ECO:0000313" key="2">
    <source>
        <dbReference type="EMBL" id="PBJ96501.1"/>
    </source>
</evidence>
<dbReference type="Proteomes" id="UP000218102">
    <property type="component" value="Unassembled WGS sequence"/>
</dbReference>
<comment type="caution">
    <text evidence="2">The sequence shown here is derived from an EMBL/GenBank/DDBJ whole genome shotgun (WGS) entry which is preliminary data.</text>
</comment>
<protein>
    <submittedName>
        <fullName evidence="2">Uncharacterized protein</fullName>
    </submittedName>
</protein>